<dbReference type="PROSITE" id="PS51085">
    <property type="entry name" value="2FE2S_FER_2"/>
    <property type="match status" value="1"/>
</dbReference>
<dbReference type="SUPFAM" id="SSF52343">
    <property type="entry name" value="Ferredoxin reductase-like, C-terminal NADP-linked domain"/>
    <property type="match status" value="1"/>
</dbReference>
<dbReference type="PROSITE" id="PS00197">
    <property type="entry name" value="2FE2S_FER_1"/>
    <property type="match status" value="1"/>
</dbReference>
<protein>
    <submittedName>
        <fullName evidence="3">Toluene monooxygenase electron transfer component</fullName>
        <ecNumber evidence="3">1.18.1.3</ecNumber>
    </submittedName>
</protein>
<dbReference type="EC" id="1.18.1.3" evidence="3"/>
<dbReference type="Gene3D" id="3.40.50.80">
    <property type="entry name" value="Nucleotide-binding domain of ferredoxin-NADP reductase (FNR) module"/>
    <property type="match status" value="1"/>
</dbReference>
<dbReference type="Proteomes" id="UP000553706">
    <property type="component" value="Unassembled WGS sequence"/>
</dbReference>
<dbReference type="SUPFAM" id="SSF63380">
    <property type="entry name" value="Riboflavin synthase domain-like"/>
    <property type="match status" value="1"/>
</dbReference>
<dbReference type="RefSeq" id="WP_183266376.1">
    <property type="nucleotide sequence ID" value="NZ_JACHFJ010000006.1"/>
</dbReference>
<reference evidence="3 4" key="1">
    <citation type="submission" date="2020-08" db="EMBL/GenBank/DDBJ databases">
        <title>Genomic Encyclopedia of Type Strains, Phase IV (KMG-IV): sequencing the most valuable type-strain genomes for metagenomic binning, comparative biology and taxonomic classification.</title>
        <authorList>
            <person name="Goeker M."/>
        </authorList>
    </citation>
    <scope>NUCLEOTIDE SEQUENCE [LARGE SCALE GENOMIC DNA]</scope>
    <source>
        <strain evidence="3 4">DSM 27026</strain>
    </source>
</reference>
<dbReference type="EMBL" id="JACHFJ010000006">
    <property type="protein sequence ID" value="MBB5373367.1"/>
    <property type="molecule type" value="Genomic_DNA"/>
</dbReference>
<evidence type="ECO:0000259" key="2">
    <source>
        <dbReference type="PROSITE" id="PS51384"/>
    </source>
</evidence>
<dbReference type="Pfam" id="PF00970">
    <property type="entry name" value="FAD_binding_6"/>
    <property type="match status" value="1"/>
</dbReference>
<dbReference type="GO" id="GO:0004497">
    <property type="term" value="F:monooxygenase activity"/>
    <property type="evidence" value="ECO:0007669"/>
    <property type="project" value="UniProtKB-KW"/>
</dbReference>
<dbReference type="GO" id="GO:0008860">
    <property type="term" value="F:ferredoxin-NAD+ reductase activity"/>
    <property type="evidence" value="ECO:0007669"/>
    <property type="project" value="UniProtKB-EC"/>
</dbReference>
<dbReference type="AlphaFoldDB" id="A0A840VEQ7"/>
<dbReference type="CDD" id="cd00207">
    <property type="entry name" value="fer2"/>
    <property type="match status" value="1"/>
</dbReference>
<dbReference type="PROSITE" id="PS51384">
    <property type="entry name" value="FAD_FR"/>
    <property type="match status" value="1"/>
</dbReference>
<dbReference type="InterPro" id="IPR001433">
    <property type="entry name" value="OxRdtase_FAD/NAD-bd"/>
</dbReference>
<dbReference type="SUPFAM" id="SSF54292">
    <property type="entry name" value="2Fe-2S ferredoxin-like"/>
    <property type="match status" value="1"/>
</dbReference>
<accession>A0A840VEQ7</accession>
<evidence type="ECO:0000259" key="1">
    <source>
        <dbReference type="PROSITE" id="PS51085"/>
    </source>
</evidence>
<dbReference type="InterPro" id="IPR012675">
    <property type="entry name" value="Beta-grasp_dom_sf"/>
</dbReference>
<gene>
    <name evidence="3" type="ORF">HNP71_001627</name>
</gene>
<dbReference type="Pfam" id="PF00111">
    <property type="entry name" value="Fer2"/>
    <property type="match status" value="1"/>
</dbReference>
<feature type="domain" description="2Fe-2S ferredoxin-type" evidence="1">
    <location>
        <begin position="2"/>
        <end position="92"/>
    </location>
</feature>
<dbReference type="InterPro" id="IPR039261">
    <property type="entry name" value="FNR_nucleotide-bd"/>
</dbReference>
<sequence length="330" mass="36021">MHRVQIEGGEVFAFPSEEDTLLRAALRAGVGLPHECSVGGCGACRFDLLDGEMERFWPEAPGLSERDRKRGKFLACQSRPLSDCTVKLRCADEYRPVIPPRQRTALLEARRMLTPDMAEFTLRVPGGAAFLPGQYALLYPPGATGARAYSMSNLPNEDGIWQFIIRRVPNGRGSGALFEALAPGDTLPFDGPYGHAYLREEAPREIVCVAGGSGLAPMLGIARAALSAPSPRHVHFFDGARTVRDLCGGDQLAGLAGPRLAYLPVLSAPDDSWTGTKGFVHEAVARTLPAPLEQYEFYFAGPPPMIEALQTLLMVQHRVSYSQIHFDRFL</sequence>
<dbReference type="PANTHER" id="PTHR47354">
    <property type="entry name" value="NADH OXIDOREDUCTASE HCR"/>
    <property type="match status" value="1"/>
</dbReference>
<name>A0A840VEQ7_9PROT</name>
<keyword evidence="3" id="KW-0560">Oxidoreductase</keyword>
<dbReference type="Gene3D" id="2.40.30.10">
    <property type="entry name" value="Translation factors"/>
    <property type="match status" value="1"/>
</dbReference>
<dbReference type="Gene3D" id="3.10.20.30">
    <property type="match status" value="1"/>
</dbReference>
<keyword evidence="4" id="KW-1185">Reference proteome</keyword>
<dbReference type="PRINTS" id="PR00410">
    <property type="entry name" value="PHEHYDRXLASE"/>
</dbReference>
<organism evidence="3 4">
    <name type="scientific">Acidocella aromatica</name>
    <dbReference type="NCBI Taxonomy" id="1303579"/>
    <lineage>
        <taxon>Bacteria</taxon>
        <taxon>Pseudomonadati</taxon>
        <taxon>Pseudomonadota</taxon>
        <taxon>Alphaproteobacteria</taxon>
        <taxon>Acetobacterales</taxon>
        <taxon>Acidocellaceae</taxon>
        <taxon>Acidocella</taxon>
    </lineage>
</organism>
<proteinExistence type="predicted"/>
<feature type="domain" description="FAD-binding FR-type" evidence="2">
    <location>
        <begin position="100"/>
        <end position="199"/>
    </location>
</feature>
<dbReference type="Pfam" id="PF00175">
    <property type="entry name" value="NAD_binding_1"/>
    <property type="match status" value="1"/>
</dbReference>
<dbReference type="InterPro" id="IPR017927">
    <property type="entry name" value="FAD-bd_FR_type"/>
</dbReference>
<dbReference type="PANTHER" id="PTHR47354:SF5">
    <property type="entry name" value="PROTEIN RFBI"/>
    <property type="match status" value="1"/>
</dbReference>
<dbReference type="InterPro" id="IPR001041">
    <property type="entry name" value="2Fe-2S_ferredoxin-type"/>
</dbReference>
<dbReference type="InterPro" id="IPR017938">
    <property type="entry name" value="Riboflavin_synthase-like_b-brl"/>
</dbReference>
<dbReference type="GO" id="GO:0051537">
    <property type="term" value="F:2 iron, 2 sulfur cluster binding"/>
    <property type="evidence" value="ECO:0007669"/>
    <property type="project" value="InterPro"/>
</dbReference>
<dbReference type="InterPro" id="IPR008333">
    <property type="entry name" value="Cbr1-like_FAD-bd_dom"/>
</dbReference>
<evidence type="ECO:0000313" key="4">
    <source>
        <dbReference type="Proteomes" id="UP000553706"/>
    </source>
</evidence>
<dbReference type="InterPro" id="IPR050415">
    <property type="entry name" value="MRET"/>
</dbReference>
<comment type="caution">
    <text evidence="3">The sequence shown here is derived from an EMBL/GenBank/DDBJ whole genome shotgun (WGS) entry which is preliminary data.</text>
</comment>
<dbReference type="InterPro" id="IPR036010">
    <property type="entry name" value="2Fe-2S_ferredoxin-like_sf"/>
</dbReference>
<keyword evidence="3" id="KW-0503">Monooxygenase</keyword>
<dbReference type="InterPro" id="IPR006058">
    <property type="entry name" value="2Fe2S_fd_BS"/>
</dbReference>
<evidence type="ECO:0000313" key="3">
    <source>
        <dbReference type="EMBL" id="MBB5373367.1"/>
    </source>
</evidence>
<dbReference type="CDD" id="cd06190">
    <property type="entry name" value="T4MO_e_transfer_like"/>
    <property type="match status" value="1"/>
</dbReference>